<dbReference type="InterPro" id="IPR036291">
    <property type="entry name" value="NAD(P)-bd_dom_sf"/>
</dbReference>
<name>A0A1E5IJX7_ENDTX</name>
<protein>
    <submittedName>
        <fullName evidence="3">Uncharacterized protein</fullName>
    </submittedName>
</protein>
<dbReference type="SUPFAM" id="SSF51735">
    <property type="entry name" value="NAD(P)-binding Rossmann-fold domains"/>
    <property type="match status" value="1"/>
</dbReference>
<dbReference type="EMBL" id="LNVX01000291">
    <property type="protein sequence ID" value="OEG70806.1"/>
    <property type="molecule type" value="Genomic_DNA"/>
</dbReference>
<dbReference type="PRINTS" id="PR00081">
    <property type="entry name" value="GDHRDH"/>
</dbReference>
<dbReference type="PRINTS" id="PR00080">
    <property type="entry name" value="SDRFAMILY"/>
</dbReference>
<dbReference type="InterPro" id="IPR002347">
    <property type="entry name" value="SDR_fam"/>
</dbReference>
<dbReference type="Proteomes" id="UP000095237">
    <property type="component" value="Unassembled WGS sequence"/>
</dbReference>
<dbReference type="InterPro" id="IPR020904">
    <property type="entry name" value="Sc_DH/Rdtase_CS"/>
</dbReference>
<dbReference type="Pfam" id="PF00106">
    <property type="entry name" value="adh_short"/>
    <property type="match status" value="1"/>
</dbReference>
<comment type="caution">
    <text evidence="3">The sequence shown here is derived from an EMBL/GenBank/DDBJ whole genome shotgun (WGS) entry which is preliminary data.</text>
</comment>
<evidence type="ECO:0000313" key="4">
    <source>
        <dbReference type="Proteomes" id="UP000095237"/>
    </source>
</evidence>
<keyword evidence="4" id="KW-1185">Reference proteome</keyword>
<gene>
    <name evidence="3" type="ORF">ATZ36_17725</name>
</gene>
<reference evidence="3 4" key="1">
    <citation type="submission" date="2015-11" db="EMBL/GenBank/DDBJ databases">
        <title>Evidence for parallel genomic evolution in an endosymbiosis of termite gut flagellates.</title>
        <authorList>
            <person name="Zheng H."/>
        </authorList>
    </citation>
    <scope>NUCLEOTIDE SEQUENCE [LARGE SCALE GENOMIC DNA]</scope>
    <source>
        <strain evidence="3 4">CET450</strain>
    </source>
</reference>
<evidence type="ECO:0000256" key="2">
    <source>
        <dbReference type="RuleBase" id="RU000363"/>
    </source>
</evidence>
<accession>A0A1E5IJX7</accession>
<dbReference type="AlphaFoldDB" id="A0A1E5IJX7"/>
<organism evidence="3 4">
    <name type="scientific">Endomicrobium trichonymphae</name>
    <dbReference type="NCBI Taxonomy" id="1408204"/>
    <lineage>
        <taxon>Bacteria</taxon>
        <taxon>Pseudomonadati</taxon>
        <taxon>Elusimicrobiota</taxon>
        <taxon>Endomicrobiia</taxon>
        <taxon>Endomicrobiales</taxon>
        <taxon>Endomicrobiaceae</taxon>
        <taxon>Candidatus Endomicrobiellum</taxon>
    </lineage>
</organism>
<dbReference type="PROSITE" id="PS00061">
    <property type="entry name" value="ADH_SHORT"/>
    <property type="match status" value="1"/>
</dbReference>
<dbReference type="GO" id="GO:0016616">
    <property type="term" value="F:oxidoreductase activity, acting on the CH-OH group of donors, NAD or NADP as acceptor"/>
    <property type="evidence" value="ECO:0007669"/>
    <property type="project" value="TreeGrafter"/>
</dbReference>
<comment type="similarity">
    <text evidence="1 2">Belongs to the short-chain dehydrogenases/reductases (SDR) family.</text>
</comment>
<evidence type="ECO:0000313" key="3">
    <source>
        <dbReference type="EMBL" id="OEG70806.1"/>
    </source>
</evidence>
<sequence>MKAKTVLITGISRGIGKELASAFSKNGWNICGCYKNNRPDYTVPNSKFTKADISKHDEVKELIKSSIGKFGKIDCIINNASVAERATIFRITDEMWERVIKTNLDGTFYIIKEALRAMIKQRSGSIINIASISAFKSYVGTSVYSASKSGVISLTKTAAREAGRFGITVNAVLPGFHFTNMGDNAGSAYIEEVKRKSVLNVTTDIKELADFIFFLAGVKTVSGQIFNFDSRIV</sequence>
<proteinExistence type="inferred from homology"/>
<dbReference type="FunFam" id="3.40.50.720:FF:000084">
    <property type="entry name" value="Short-chain dehydrogenase reductase"/>
    <property type="match status" value="1"/>
</dbReference>
<dbReference type="CDD" id="cd05233">
    <property type="entry name" value="SDR_c"/>
    <property type="match status" value="1"/>
</dbReference>
<dbReference type="Gene3D" id="3.40.50.720">
    <property type="entry name" value="NAD(P)-binding Rossmann-like Domain"/>
    <property type="match status" value="1"/>
</dbReference>
<dbReference type="PANTHER" id="PTHR42760">
    <property type="entry name" value="SHORT-CHAIN DEHYDROGENASES/REDUCTASES FAMILY MEMBER"/>
    <property type="match status" value="1"/>
</dbReference>
<evidence type="ECO:0000256" key="1">
    <source>
        <dbReference type="ARBA" id="ARBA00006484"/>
    </source>
</evidence>